<gene>
    <name evidence="2" type="ORF">N5I32_19330</name>
</gene>
<accession>A0ABT2NS04</accession>
<name>A0ABT2NS04_9RHOB</name>
<dbReference type="Pfam" id="PF21798">
    <property type="entry name" value="DUF6878"/>
    <property type="match status" value="1"/>
</dbReference>
<comment type="caution">
    <text evidence="2">The sequence shown here is derived from an EMBL/GenBank/DDBJ whole genome shotgun (WGS) entry which is preliminary data.</text>
</comment>
<organism evidence="2 3">
    <name type="scientific">Albidovulum sediminis</name>
    <dbReference type="NCBI Taxonomy" id="3066345"/>
    <lineage>
        <taxon>Bacteria</taxon>
        <taxon>Pseudomonadati</taxon>
        <taxon>Pseudomonadota</taxon>
        <taxon>Alphaproteobacteria</taxon>
        <taxon>Rhodobacterales</taxon>
        <taxon>Paracoccaceae</taxon>
        <taxon>Albidovulum</taxon>
    </lineage>
</organism>
<dbReference type="RefSeq" id="WP_261497579.1">
    <property type="nucleotide sequence ID" value="NZ_JAOCQF010000005.1"/>
</dbReference>
<dbReference type="Proteomes" id="UP001205601">
    <property type="component" value="Unassembled WGS sequence"/>
</dbReference>
<feature type="domain" description="DUF6878" evidence="1">
    <location>
        <begin position="36"/>
        <end position="158"/>
    </location>
</feature>
<evidence type="ECO:0000313" key="3">
    <source>
        <dbReference type="Proteomes" id="UP001205601"/>
    </source>
</evidence>
<reference evidence="3" key="1">
    <citation type="submission" date="2023-07" db="EMBL/GenBank/DDBJ databases">
        <title>Defluviimonas sediminis sp. nov., isolated from mangrove sediment.</title>
        <authorList>
            <person name="Liu L."/>
            <person name="Li J."/>
            <person name="Huang Y."/>
            <person name="Pan J."/>
            <person name="Li M."/>
        </authorList>
    </citation>
    <scope>NUCLEOTIDE SEQUENCE [LARGE SCALE GENOMIC DNA]</scope>
    <source>
        <strain evidence="3">FT324</strain>
    </source>
</reference>
<evidence type="ECO:0000259" key="1">
    <source>
        <dbReference type="Pfam" id="PF21798"/>
    </source>
</evidence>
<protein>
    <recommendedName>
        <fullName evidence="1">DUF6878 domain-containing protein</fullName>
    </recommendedName>
</protein>
<sequence>MNLTEPTLAPPMAPSTVDMAQIFAAHAARAARIEALRPGNKDRLFDGLMAAGITHVTVTFDGAGDSGQIESIGAWSGETAVEFPATEIEYAAITWDDPEVEMRQLSLEDVVEQLAFDFLSDTHGGWENNDGAYGEFCFDAAARCIHLEFNERLEAKSNNEGANA</sequence>
<proteinExistence type="predicted"/>
<dbReference type="InterPro" id="IPR049243">
    <property type="entry name" value="DUF6878"/>
</dbReference>
<dbReference type="EMBL" id="JAOCQF010000005">
    <property type="protein sequence ID" value="MCT8331674.1"/>
    <property type="molecule type" value="Genomic_DNA"/>
</dbReference>
<keyword evidence="3" id="KW-1185">Reference proteome</keyword>
<evidence type="ECO:0000313" key="2">
    <source>
        <dbReference type="EMBL" id="MCT8331674.1"/>
    </source>
</evidence>